<proteinExistence type="predicted"/>
<keyword evidence="5" id="KW-1185">Reference proteome</keyword>
<evidence type="ECO:0000313" key="5">
    <source>
        <dbReference type="Proteomes" id="UP001162891"/>
    </source>
</evidence>
<feature type="signal peptide" evidence="2">
    <location>
        <begin position="1"/>
        <end position="19"/>
    </location>
</feature>
<sequence length="480" mass="50177">MRHIHTTLRLLAASSLALANVRARAEAPSSTTNANEWLVTAAHSNTARTLRDRFADALNVRDFGATGDGRTDDTHAVEAAYAALGPRGGTITFPPGVYRFNLTVSRGGVYLRGSGVGSTRTQGGEAGTIFRPANPRAPVLQFGDCGAGIYFGGVADVALHGDTSTIADGLRVCGAFFLDFQNLSVFGFGGDNVFVTSAKAAPTSFIHFRRFVSRGAGGAAFRASYGPSYTTALFLSDFSLMDSSAFGKRALVVDGTRIWLSDGYLDVHDRKGILITSGGSVVGSGVSIDTVASSDVTVEVNSPPTAIQRFIQGEVILNGRVAWSDGTVSPSMGATSHYSRYARLFSPSVDGYMSLGDASHPQSTQSDGSVRLGREGQTGSGTETVILSGAALRPDMTAAHPLETGSAGALWRAADTGQLRFASTVRRPASDSAGAPLATFVAVPRTSTSSCNPGEWSADTTFLYVCVAPSSWKRTPVASW</sequence>
<evidence type="ECO:0000313" key="4">
    <source>
        <dbReference type="EMBL" id="BDG03444.1"/>
    </source>
</evidence>
<dbReference type="Pfam" id="PF12708">
    <property type="entry name" value="Pect-lyase_RHGA_epim"/>
    <property type="match status" value="1"/>
</dbReference>
<feature type="region of interest" description="Disordered" evidence="1">
    <location>
        <begin position="355"/>
        <end position="381"/>
    </location>
</feature>
<evidence type="ECO:0000256" key="2">
    <source>
        <dbReference type="SAM" id="SignalP"/>
    </source>
</evidence>
<dbReference type="Proteomes" id="UP001162891">
    <property type="component" value="Chromosome"/>
</dbReference>
<dbReference type="InterPro" id="IPR011050">
    <property type="entry name" value="Pectin_lyase_fold/virulence"/>
</dbReference>
<dbReference type="InterPro" id="IPR024535">
    <property type="entry name" value="RHGA/B-epi-like_pectate_lyase"/>
</dbReference>
<evidence type="ECO:0000256" key="1">
    <source>
        <dbReference type="SAM" id="MobiDB-lite"/>
    </source>
</evidence>
<name>A0ABM7WVB5_9BACT</name>
<dbReference type="SUPFAM" id="SSF51126">
    <property type="entry name" value="Pectin lyase-like"/>
    <property type="match status" value="1"/>
</dbReference>
<reference evidence="5" key="1">
    <citation type="journal article" date="2022" name="Int. J. Syst. Evol. Microbiol.">
        <title>Anaeromyxobacter oryzae sp. nov., Anaeromyxobacter diazotrophicus sp. nov. and Anaeromyxobacter paludicola sp. nov., isolated from paddy soils.</title>
        <authorList>
            <person name="Itoh H."/>
            <person name="Xu Z."/>
            <person name="Mise K."/>
            <person name="Masuda Y."/>
            <person name="Ushijima N."/>
            <person name="Hayakawa C."/>
            <person name="Shiratori Y."/>
            <person name="Senoo K."/>
        </authorList>
    </citation>
    <scope>NUCLEOTIDE SEQUENCE [LARGE SCALE GENOMIC DNA]</scope>
    <source>
        <strain evidence="5">Red232</strain>
    </source>
</reference>
<dbReference type="InterPro" id="IPR012334">
    <property type="entry name" value="Pectin_lyas_fold"/>
</dbReference>
<feature type="chain" id="PRO_5045193084" description="Rhamnogalacturonase A/B/Epimerase-like pectate lyase domain-containing protein" evidence="2">
    <location>
        <begin position="20"/>
        <end position="480"/>
    </location>
</feature>
<dbReference type="EMBL" id="AP025591">
    <property type="protein sequence ID" value="BDG03444.1"/>
    <property type="molecule type" value="Genomic_DNA"/>
</dbReference>
<protein>
    <recommendedName>
        <fullName evidence="3">Rhamnogalacturonase A/B/Epimerase-like pectate lyase domain-containing protein</fullName>
    </recommendedName>
</protein>
<feature type="domain" description="Rhamnogalacturonase A/B/Epimerase-like pectate lyase" evidence="3">
    <location>
        <begin position="58"/>
        <end position="118"/>
    </location>
</feature>
<evidence type="ECO:0000259" key="3">
    <source>
        <dbReference type="Pfam" id="PF12708"/>
    </source>
</evidence>
<gene>
    <name evidence="4" type="ORF">AMOR_24400</name>
</gene>
<accession>A0ABM7WVB5</accession>
<keyword evidence="2" id="KW-0732">Signal</keyword>
<organism evidence="4 5">
    <name type="scientific">Anaeromyxobacter oryzae</name>
    <dbReference type="NCBI Taxonomy" id="2918170"/>
    <lineage>
        <taxon>Bacteria</taxon>
        <taxon>Pseudomonadati</taxon>
        <taxon>Myxococcota</taxon>
        <taxon>Myxococcia</taxon>
        <taxon>Myxococcales</taxon>
        <taxon>Cystobacterineae</taxon>
        <taxon>Anaeromyxobacteraceae</taxon>
        <taxon>Anaeromyxobacter</taxon>
    </lineage>
</organism>
<dbReference type="Gene3D" id="2.160.20.10">
    <property type="entry name" value="Single-stranded right-handed beta-helix, Pectin lyase-like"/>
    <property type="match status" value="1"/>
</dbReference>
<dbReference type="RefSeq" id="WP_248361460.1">
    <property type="nucleotide sequence ID" value="NZ_AP025591.1"/>
</dbReference>